<dbReference type="EMBL" id="MFKN01000033">
    <property type="protein sequence ID" value="OGG40329.1"/>
    <property type="molecule type" value="Genomic_DNA"/>
</dbReference>
<evidence type="ECO:0000313" key="2">
    <source>
        <dbReference type="Proteomes" id="UP000179014"/>
    </source>
</evidence>
<reference evidence="1 2" key="1">
    <citation type="journal article" date="2016" name="Nat. Commun.">
        <title>Thousands of microbial genomes shed light on interconnected biogeochemical processes in an aquifer system.</title>
        <authorList>
            <person name="Anantharaman K."/>
            <person name="Brown C.T."/>
            <person name="Hug L.A."/>
            <person name="Sharon I."/>
            <person name="Castelle C.J."/>
            <person name="Probst A.J."/>
            <person name="Thomas B.C."/>
            <person name="Singh A."/>
            <person name="Wilkins M.J."/>
            <person name="Karaoz U."/>
            <person name="Brodie E.L."/>
            <person name="Williams K.H."/>
            <person name="Hubbard S.S."/>
            <person name="Banfield J.F."/>
        </authorList>
    </citation>
    <scope>NUCLEOTIDE SEQUENCE [LARGE SCALE GENOMIC DNA]</scope>
</reference>
<sequence length="340" mass="35460">MGETLSLNWRTFTAILFSVALVAGAYVLARGVESPSLAQASAETALLQAIATRDSTGDGLPDWQKALYGIPLNSGTTDYFNLGMTDGEAVAKGLIVPRAIADIQVSTSSDQSIIVDPSLPPAPAEGTLTDAFARSFFTLYMNAKAENGGVELSTAQIDSLTSQAFDALSSLVTAAPDYKTLKDITVSGTGADALKAFAASAEAIILKNRNASDAAKDEILYLQDAVENNDTTALPHIVSIAKMYRDTAVGLATLPVPVELAAGDLALINVMMRASGIASDFARINTDPLAAMLALSQYVQVSQSLTATFAGISDVYTAANITLPVGTPGAYFLNAVNRHE</sequence>
<accession>A0A1F6BTT9</accession>
<organism evidence="1 2">
    <name type="scientific">Candidatus Kaiserbacteria bacterium GWA2_50_9</name>
    <dbReference type="NCBI Taxonomy" id="1798474"/>
    <lineage>
        <taxon>Bacteria</taxon>
        <taxon>Candidatus Kaiseribacteriota</taxon>
    </lineage>
</organism>
<comment type="caution">
    <text evidence="1">The sequence shown here is derived from an EMBL/GenBank/DDBJ whole genome shotgun (WGS) entry which is preliminary data.</text>
</comment>
<evidence type="ECO:0000313" key="1">
    <source>
        <dbReference type="EMBL" id="OGG40329.1"/>
    </source>
</evidence>
<dbReference type="Proteomes" id="UP000179014">
    <property type="component" value="Unassembled WGS sequence"/>
</dbReference>
<gene>
    <name evidence="1" type="ORF">A2118_01355</name>
</gene>
<proteinExistence type="predicted"/>
<dbReference type="AlphaFoldDB" id="A0A1F6BTT9"/>
<name>A0A1F6BTT9_9BACT</name>
<protein>
    <submittedName>
        <fullName evidence="1">Uncharacterized protein</fullName>
    </submittedName>
</protein>